<organism evidence="1 2">
    <name type="scientific">Trifolium medium</name>
    <dbReference type="NCBI Taxonomy" id="97028"/>
    <lineage>
        <taxon>Eukaryota</taxon>
        <taxon>Viridiplantae</taxon>
        <taxon>Streptophyta</taxon>
        <taxon>Embryophyta</taxon>
        <taxon>Tracheophyta</taxon>
        <taxon>Spermatophyta</taxon>
        <taxon>Magnoliopsida</taxon>
        <taxon>eudicotyledons</taxon>
        <taxon>Gunneridae</taxon>
        <taxon>Pentapetalae</taxon>
        <taxon>rosids</taxon>
        <taxon>fabids</taxon>
        <taxon>Fabales</taxon>
        <taxon>Fabaceae</taxon>
        <taxon>Papilionoideae</taxon>
        <taxon>50 kb inversion clade</taxon>
        <taxon>NPAAA clade</taxon>
        <taxon>Hologalegina</taxon>
        <taxon>IRL clade</taxon>
        <taxon>Trifolieae</taxon>
        <taxon>Trifolium</taxon>
    </lineage>
</organism>
<name>A0A392UH64_9FABA</name>
<reference evidence="1 2" key="1">
    <citation type="journal article" date="2018" name="Front. Plant Sci.">
        <title>Red Clover (Trifolium pratense) and Zigzag Clover (T. medium) - A Picture of Genomic Similarities and Differences.</title>
        <authorList>
            <person name="Dluhosova J."/>
            <person name="Istvanek J."/>
            <person name="Nedelnik J."/>
            <person name="Repkova J."/>
        </authorList>
    </citation>
    <scope>NUCLEOTIDE SEQUENCE [LARGE SCALE GENOMIC DNA]</scope>
    <source>
        <strain evidence="2">cv. 10/8</strain>
        <tissue evidence="1">Leaf</tissue>
    </source>
</reference>
<feature type="non-terminal residue" evidence="1">
    <location>
        <position position="1"/>
    </location>
</feature>
<sequence>LNKVLNSGHSHGRSRVKDFAISVVTALRNTLVAM</sequence>
<protein>
    <submittedName>
        <fullName evidence="1">Uncharacterized protein</fullName>
    </submittedName>
</protein>
<dbReference type="Proteomes" id="UP000265520">
    <property type="component" value="Unassembled WGS sequence"/>
</dbReference>
<keyword evidence="2" id="KW-1185">Reference proteome</keyword>
<accession>A0A392UH64</accession>
<evidence type="ECO:0000313" key="1">
    <source>
        <dbReference type="EMBL" id="MCI72901.1"/>
    </source>
</evidence>
<dbReference type="AlphaFoldDB" id="A0A392UH64"/>
<evidence type="ECO:0000313" key="2">
    <source>
        <dbReference type="Proteomes" id="UP000265520"/>
    </source>
</evidence>
<dbReference type="EMBL" id="LXQA010827617">
    <property type="protein sequence ID" value="MCI72901.1"/>
    <property type="molecule type" value="Genomic_DNA"/>
</dbReference>
<proteinExistence type="predicted"/>
<comment type="caution">
    <text evidence="1">The sequence shown here is derived from an EMBL/GenBank/DDBJ whole genome shotgun (WGS) entry which is preliminary data.</text>
</comment>